<feature type="DNA-binding region" description="H-T-H motif" evidence="2">
    <location>
        <begin position="43"/>
        <end position="62"/>
    </location>
</feature>
<dbReference type="EMBL" id="BOCI01000282">
    <property type="protein sequence ID" value="GHW01353.1"/>
    <property type="molecule type" value="Genomic_DNA"/>
</dbReference>
<dbReference type="InterPro" id="IPR050624">
    <property type="entry name" value="HTH-type_Tx_Regulator"/>
</dbReference>
<dbReference type="PRINTS" id="PR00455">
    <property type="entry name" value="HTHTETR"/>
</dbReference>
<evidence type="ECO:0000313" key="4">
    <source>
        <dbReference type="EMBL" id="GHW01353.1"/>
    </source>
</evidence>
<evidence type="ECO:0000313" key="5">
    <source>
        <dbReference type="Proteomes" id="UP000616547"/>
    </source>
</evidence>
<reference evidence="5" key="1">
    <citation type="submission" date="2021-01" db="EMBL/GenBank/DDBJ databases">
        <title>Draft genome sequence of Nasalis larvatus strain YZ03.</title>
        <authorList>
            <person name="Suzuki-Hashido N."/>
            <person name="Tsuchida S."/>
            <person name="Hayakawa T."/>
        </authorList>
    </citation>
    <scope>NUCLEOTIDE SEQUENCE [LARGE SCALE GENOMIC DNA]</scope>
    <source>
        <strain evidence="5">YZ03</strain>
    </source>
</reference>
<accession>A0ABQ3W4B3</accession>
<dbReference type="InterPro" id="IPR001647">
    <property type="entry name" value="HTH_TetR"/>
</dbReference>
<dbReference type="RefSeq" id="WP_201330309.1">
    <property type="nucleotide sequence ID" value="NZ_BOCG01000076.1"/>
</dbReference>
<protein>
    <submittedName>
        <fullName evidence="4">TetR family transcriptional regulator</fullName>
    </submittedName>
</protein>
<dbReference type="Proteomes" id="UP000616547">
    <property type="component" value="Unassembled WGS sequence"/>
</dbReference>
<comment type="caution">
    <text evidence="4">The sequence shown here is derived from an EMBL/GenBank/DDBJ whole genome shotgun (WGS) entry which is preliminary data.</text>
</comment>
<keyword evidence="1 2" id="KW-0238">DNA-binding</keyword>
<dbReference type="SUPFAM" id="SSF46689">
    <property type="entry name" value="Homeodomain-like"/>
    <property type="match status" value="1"/>
</dbReference>
<sequence length="215" mass="24321">MSDATILEDYQGLLQSKKLPQGQKKALLAAIELFAKQGFDGTSTAQIAERAGISQATIFKYFKTKADLLNAVIGPVAHDLFPKIQEDFIQEIKQNSVKSRQELVHFIVFNRFAFIKKNRQVIKIMLQEALTNPDFVSEIREASKKRLAENPRLVASVKSILLEKHPEYEALDLIRLISAPIAAYFVQRFVLLPEKAADEDRDLNLIVDQILDALK</sequence>
<dbReference type="PROSITE" id="PS01081">
    <property type="entry name" value="HTH_TETR_1"/>
    <property type="match status" value="1"/>
</dbReference>
<organism evidence="4 5">
    <name type="scientific">Lactobacillus nasalidis</name>
    <dbReference type="NCBI Taxonomy" id="2797258"/>
    <lineage>
        <taxon>Bacteria</taxon>
        <taxon>Bacillati</taxon>
        <taxon>Bacillota</taxon>
        <taxon>Bacilli</taxon>
        <taxon>Lactobacillales</taxon>
        <taxon>Lactobacillaceae</taxon>
        <taxon>Lactobacillus</taxon>
    </lineage>
</organism>
<proteinExistence type="predicted"/>
<dbReference type="Pfam" id="PF00440">
    <property type="entry name" value="TetR_N"/>
    <property type="match status" value="1"/>
</dbReference>
<evidence type="ECO:0000256" key="2">
    <source>
        <dbReference type="PROSITE-ProRule" id="PRU00335"/>
    </source>
</evidence>
<evidence type="ECO:0000259" key="3">
    <source>
        <dbReference type="PROSITE" id="PS50977"/>
    </source>
</evidence>
<feature type="domain" description="HTH tetR-type" evidence="3">
    <location>
        <begin position="20"/>
        <end position="80"/>
    </location>
</feature>
<dbReference type="InterPro" id="IPR009057">
    <property type="entry name" value="Homeodomain-like_sf"/>
</dbReference>
<gene>
    <name evidence="4" type="ORF">lacNasYZ03_10400</name>
</gene>
<dbReference type="PROSITE" id="PS50977">
    <property type="entry name" value="HTH_TETR_2"/>
    <property type="match status" value="1"/>
</dbReference>
<dbReference type="PANTHER" id="PTHR43479:SF11">
    <property type="entry name" value="ACREF_ENVCD OPERON REPRESSOR-RELATED"/>
    <property type="match status" value="1"/>
</dbReference>
<evidence type="ECO:0000256" key="1">
    <source>
        <dbReference type="ARBA" id="ARBA00023125"/>
    </source>
</evidence>
<name>A0ABQ3W4B3_9LACO</name>
<keyword evidence="5" id="KW-1185">Reference proteome</keyword>
<dbReference type="InterPro" id="IPR023772">
    <property type="entry name" value="DNA-bd_HTH_TetR-type_CS"/>
</dbReference>
<dbReference type="PANTHER" id="PTHR43479">
    <property type="entry name" value="ACREF/ENVCD OPERON REPRESSOR-RELATED"/>
    <property type="match status" value="1"/>
</dbReference>
<dbReference type="Gene3D" id="1.10.357.10">
    <property type="entry name" value="Tetracycline Repressor, domain 2"/>
    <property type="match status" value="1"/>
</dbReference>